<dbReference type="RefSeq" id="WP_380891529.1">
    <property type="nucleotide sequence ID" value="NZ_JBHUDY010000003.1"/>
</dbReference>
<evidence type="ECO:0000313" key="3">
    <source>
        <dbReference type="Proteomes" id="UP001597115"/>
    </source>
</evidence>
<gene>
    <name evidence="2" type="ORF">ACFSCW_16625</name>
</gene>
<name>A0ABW4I862_9SPHN</name>
<comment type="caution">
    <text evidence="2">The sequence shown here is derived from an EMBL/GenBank/DDBJ whole genome shotgun (WGS) entry which is preliminary data.</text>
</comment>
<feature type="compositionally biased region" description="Basic and acidic residues" evidence="1">
    <location>
        <begin position="361"/>
        <end position="373"/>
    </location>
</feature>
<feature type="region of interest" description="Disordered" evidence="1">
    <location>
        <begin position="250"/>
        <end position="278"/>
    </location>
</feature>
<reference evidence="3" key="1">
    <citation type="journal article" date="2019" name="Int. J. Syst. Evol. Microbiol.">
        <title>The Global Catalogue of Microorganisms (GCM) 10K type strain sequencing project: providing services to taxonomists for standard genome sequencing and annotation.</title>
        <authorList>
            <consortium name="The Broad Institute Genomics Platform"/>
            <consortium name="The Broad Institute Genome Sequencing Center for Infectious Disease"/>
            <person name="Wu L."/>
            <person name="Ma J."/>
        </authorList>
    </citation>
    <scope>NUCLEOTIDE SEQUENCE [LARGE SCALE GENOMIC DNA]</scope>
    <source>
        <strain evidence="3">CGMCC 1.16275</strain>
    </source>
</reference>
<evidence type="ECO:0000313" key="2">
    <source>
        <dbReference type="EMBL" id="MFD1613427.1"/>
    </source>
</evidence>
<organism evidence="2 3">
    <name type="scientific">Sphingomonas tabacisoli</name>
    <dbReference type="NCBI Taxonomy" id="2249466"/>
    <lineage>
        <taxon>Bacteria</taxon>
        <taxon>Pseudomonadati</taxon>
        <taxon>Pseudomonadota</taxon>
        <taxon>Alphaproteobacteria</taxon>
        <taxon>Sphingomonadales</taxon>
        <taxon>Sphingomonadaceae</taxon>
        <taxon>Sphingomonas</taxon>
    </lineage>
</organism>
<feature type="compositionally biased region" description="Pro residues" evidence="1">
    <location>
        <begin position="407"/>
        <end position="417"/>
    </location>
</feature>
<dbReference type="EMBL" id="JBHUDY010000003">
    <property type="protein sequence ID" value="MFD1613427.1"/>
    <property type="molecule type" value="Genomic_DNA"/>
</dbReference>
<feature type="region of interest" description="Disordered" evidence="1">
    <location>
        <begin position="361"/>
        <end position="417"/>
    </location>
</feature>
<feature type="compositionally biased region" description="Acidic residues" evidence="1">
    <location>
        <begin position="257"/>
        <end position="266"/>
    </location>
</feature>
<accession>A0ABW4I862</accession>
<keyword evidence="3" id="KW-1185">Reference proteome</keyword>
<proteinExistence type="predicted"/>
<dbReference type="Proteomes" id="UP001597115">
    <property type="component" value="Unassembled WGS sequence"/>
</dbReference>
<sequence length="417" mass="44863">MASNAVTTTTRAYRPEDDHWASFAPPGAPKPGFRHDGWTPFRQQVFLRSIAEGKTVELACAGVGLSVQSAYAFRNRASGAAFALGWAAAKLLARERIADTLLTRALEGQIETVTRSDGLTVDRLKYDNRTALGLLARLDRQAESNSAAAQAARLVAQEFEAYTEALVRDDSPARAGLFLGTRAVTEAEAELAPVIALARADRFARAGASLTQEVDVTDLDLTQRAGWTADQWQRAEAAGLLAVSPLPLAGGAGGGPVEEEDADEDSFSPTQFPQLRYRDEGLPPVWEDETYGPVTDFPPPDDYAGKQVGEWGEQDYMRTLTTAEEAAFLARPPEPEDEHTTAARAIDARERDLFFGFVKEEGAREEPSLRRPGLEPGSRLLGDVEEEAGCRVGPGMTIMADLSNSAPPAPAPQPAAP</sequence>
<protein>
    <submittedName>
        <fullName evidence="2">Uncharacterized protein</fullName>
    </submittedName>
</protein>
<evidence type="ECO:0000256" key="1">
    <source>
        <dbReference type="SAM" id="MobiDB-lite"/>
    </source>
</evidence>